<evidence type="ECO:0000313" key="11">
    <source>
        <dbReference type="EMBL" id="CAD7644505.1"/>
    </source>
</evidence>
<evidence type="ECO:0000256" key="1">
    <source>
        <dbReference type="ARBA" id="ARBA00000707"/>
    </source>
</evidence>
<dbReference type="GO" id="GO:0016579">
    <property type="term" value="P:protein deubiquitination"/>
    <property type="evidence" value="ECO:0007669"/>
    <property type="project" value="InterPro"/>
</dbReference>
<protein>
    <recommendedName>
        <fullName evidence="3">ubiquitinyl hydrolase 1</fullName>
        <ecNumber evidence="3">3.4.19.12</ecNumber>
    </recommendedName>
</protein>
<dbReference type="EMBL" id="OC916523">
    <property type="protein sequence ID" value="CAD7644505.1"/>
    <property type="molecule type" value="Genomic_DNA"/>
</dbReference>
<feature type="region of interest" description="Disordered" evidence="9">
    <location>
        <begin position="2554"/>
        <end position="2600"/>
    </location>
</feature>
<dbReference type="PANTHER" id="PTHR24006:SF925">
    <property type="entry name" value="UBIQUITINYL HYDROLASE 1"/>
    <property type="match status" value="1"/>
</dbReference>
<feature type="compositionally biased region" description="Polar residues" evidence="9">
    <location>
        <begin position="2633"/>
        <end position="2671"/>
    </location>
</feature>
<dbReference type="GO" id="GO:0005829">
    <property type="term" value="C:cytosol"/>
    <property type="evidence" value="ECO:0007669"/>
    <property type="project" value="TreeGrafter"/>
</dbReference>
<name>A0A7R9LMM7_9ACAR</name>
<evidence type="ECO:0000313" key="12">
    <source>
        <dbReference type="Proteomes" id="UP000728032"/>
    </source>
</evidence>
<accession>A0A7R9LMM7</accession>
<dbReference type="SUPFAM" id="SSF54001">
    <property type="entry name" value="Cysteine proteinases"/>
    <property type="match status" value="1"/>
</dbReference>
<dbReference type="InterPro" id="IPR018200">
    <property type="entry name" value="USP_CS"/>
</dbReference>
<dbReference type="Pfam" id="PF25010">
    <property type="entry name" value="ARM_UBP24_USP9X-Y"/>
    <property type="match status" value="1"/>
</dbReference>
<feature type="domain" description="USP" evidence="10">
    <location>
        <begin position="1639"/>
        <end position="2029"/>
    </location>
</feature>
<dbReference type="Pfam" id="PF00443">
    <property type="entry name" value="UCH"/>
    <property type="match status" value="1"/>
</dbReference>
<dbReference type="CDD" id="cd02659">
    <property type="entry name" value="peptidase_C19C"/>
    <property type="match status" value="1"/>
</dbReference>
<evidence type="ECO:0000256" key="7">
    <source>
        <dbReference type="ARBA" id="ARBA00022801"/>
    </source>
</evidence>
<evidence type="ECO:0000256" key="3">
    <source>
        <dbReference type="ARBA" id="ARBA00012759"/>
    </source>
</evidence>
<feature type="compositionally biased region" description="Polar residues" evidence="9">
    <location>
        <begin position="64"/>
        <end position="76"/>
    </location>
</feature>
<evidence type="ECO:0000256" key="4">
    <source>
        <dbReference type="ARBA" id="ARBA00022553"/>
    </source>
</evidence>
<comment type="catalytic activity">
    <reaction evidence="1">
        <text>Thiol-dependent hydrolysis of ester, thioester, amide, peptide and isopeptide bonds formed by the C-terminal Gly of ubiquitin (a 76-residue protein attached to proteins as an intracellular targeting signal).</text>
        <dbReference type="EC" id="3.4.19.12"/>
    </reaction>
</comment>
<dbReference type="EMBL" id="CAJPVJ010001698">
    <property type="protein sequence ID" value="CAG2165156.1"/>
    <property type="molecule type" value="Genomic_DNA"/>
</dbReference>
<feature type="compositionally biased region" description="Low complexity" evidence="9">
    <location>
        <begin position="1069"/>
        <end position="1081"/>
    </location>
</feature>
<dbReference type="GO" id="GO:0004843">
    <property type="term" value="F:cysteine-type deubiquitinase activity"/>
    <property type="evidence" value="ECO:0007669"/>
    <property type="project" value="UniProtKB-EC"/>
</dbReference>
<keyword evidence="7" id="KW-0378">Hydrolase</keyword>
<dbReference type="GO" id="GO:0006508">
    <property type="term" value="P:proteolysis"/>
    <property type="evidence" value="ECO:0007669"/>
    <property type="project" value="UniProtKB-KW"/>
</dbReference>
<dbReference type="EC" id="3.4.19.12" evidence="3"/>
<keyword evidence="8" id="KW-0788">Thiol protease</keyword>
<dbReference type="Pfam" id="PF12030">
    <property type="entry name" value="DUF3517"/>
    <property type="match status" value="1"/>
</dbReference>
<reference evidence="11" key="1">
    <citation type="submission" date="2020-11" db="EMBL/GenBank/DDBJ databases">
        <authorList>
            <person name="Tran Van P."/>
        </authorList>
    </citation>
    <scope>NUCLEOTIDE SEQUENCE</scope>
</reference>
<keyword evidence="4" id="KW-0597">Phosphoprotein</keyword>
<dbReference type="InterPro" id="IPR038765">
    <property type="entry name" value="Papain-like_cys_pep_sf"/>
</dbReference>
<evidence type="ECO:0000256" key="8">
    <source>
        <dbReference type="ARBA" id="ARBA00022807"/>
    </source>
</evidence>
<dbReference type="InterPro" id="IPR021905">
    <property type="entry name" value="DUF3517"/>
</dbReference>
<feature type="compositionally biased region" description="Polar residues" evidence="9">
    <location>
        <begin position="2716"/>
        <end position="2726"/>
    </location>
</feature>
<dbReference type="PROSITE" id="PS50235">
    <property type="entry name" value="USP_3"/>
    <property type="match status" value="1"/>
</dbReference>
<sequence>MSTSGQQSQQSSQSHPNPSASHSGGQSEPTPTQTSLTQTSDAQETAECGDQSSAQASSAGPPTHVSTKFTVTQISAKSGRKSNKPVKTMSDNNLNSDNSEDVSHISSTSHHKSNESLNTSEDMIEMSTDCDDNDVKQELADDEEPDFPVDELNKLDDMINKPRWVIPVLPKGELEVLLDTTIRLCKHGYDVRSEPCQRFIREGLTVSFTKILTDEAVNGWKFEIHRCILSNCERLIELVVLKLNQDWFPLLDLLSMVFCPSNKFHSFTSTRTEMTARSPDEEVFAKSPDPRTPRGWLVDLINKFGKLGGFRILLERFESRPTLTVPLIAALLKPFGFCYELLTPQTIEKYFLPIVKLVPQFLENLTDDELKKEAKNETKNDALSGIVKALKCLASRIPNEEEMIKELEIFRLKTILRLLQISSFNGKMNALNEVNKVITNVSYYSHRHQSPGCMTGVDEEEWLTAEKMAEWLKENKVLQIVLRDSLHQPQYVEKLEKIIRFVIKEKALTLEDLDDIWSAQSGKHEAIVKNVHDLLAKLAWDFAPEQLDHLFECFQSSWTKATKKQREKLLELIRRLAEDDKDGLMANKVLNLLWNLAHSDDVPNDIMDQALGAHVKILDYSCSQDRDSQKTEWLDKCVEELNKPNGGFWVLPALKQIREVCSLYNEAPPNFVVSGPTISANSSHHQRVTHLIYRHEIISRLQNQHSLVILVSENLSSYMNRVRTLYKENKHLDPNHVYPGSRFSHVQEVQERLNFLRFLLKDGQLWLCSPQAKQIWKCLAENAVYPEDREACFRWFSQLMSDEPDLDPDINRNFFENNILQLDPSLVTETGIECFDRFFKAVNVKEGKLIAKRRCYQMEDNELIGIDYLWRVILCCSEDVARKAIELLKETYTNLGPKLMSSQVELHEDFITTCFDRLRASYDTISILEKDSSSETRVRQEMIKMTRVLDALYEYVNQCDNDFGEERTILPMSRSFRGKHLMLTIRFPNHGRHVDDIEIWTHTNDTLHSIRQQILSKIKVNNANMKVDLYMNGDLLDPIDKKLVSQLPFKDKMSLTGKLFQVNSNMACSPDSSSDSSTGSPHNPYIGSNPEAEACLPGVIMSNQPQFAQFLFQLADIGMSLNNPSLRESALSLLKIMPADTQTIQHIKELCLCSGGVSYEEQGPKFDSEFFNTSPTRIIYNMGIIYSLLIPASNPLSEEARDFQLDFMKSGCGLKILELLNKNNFLANADDFSKMCAYLIVLKISKLTLTTIANCVLTPISANSPNLITTLQDAIQSIPNVSSECMTRSVAQRIAQILRIFDNNIYNNIVNYRPDKATISSVMLLSWSAATGRESALHSSTEQLHEMIAEPVVDSPAEVYQVCKEAIEVLTVMFMLSPEVLVVLMKEQMWQTFVIDLLLICPEKSIRSTSMEQLALIATKCAIEQDFLVRFIQLLHNHLASTVPKETHYQSSQEFFQLFCRLLNYASQTKCLLPNASDLLNYEMQQLRNVRKSLVVDGLIEEIQLEGHLGITKEIVSLLDCEQKYDVGCDKNGIWGPEGHGLITILIDEYIFPSSRAIYQTNQQKNANRTHVEEVNPICTSPSTLTAAYEVLVALCTGCAFNLRLTANTIVEMFYSNNDPLVDWEYLPPIGPRPPRGFVGLKNAGATCYMNSVLQQLFMIQEIRDGILAIEGAATDPNEDFSGEERNESIHSSLTNLEQNRAEESVKNDSRKDYNLGVLKQIQAIFGHLVLSKCQYYVPKGFWRHFKLWGEPVNLREQHDALEFFNSLVDSLDEALKSLGHSPIMSSVLGGTFADQKICRDCPHRYSREESFTTLNIDIRNHCNLLDSLEQYVKGDLLEGANAYHCEKCNRKVDTMKRLCIKKLPSVLAIQLKRFDYDWERECAIKFNDYFEFPRLLDMEPYTVRGLAKVDGQVIDEDLSAYEDEEAFTEKEKQCTKYDLCGIVVHSGQASGGHYYSYILYKGNNGTKKWFKFDDGDVSECKLDEDEEMRVQCFGGDYMGEVFDHMLKRMSCRRQKRWWNAYILIYRRLDTEETTLAKRLNELVLMESKTNDKKLFKMPVAIEHSVQRQNIRFMHTKNQFSYEYYQFMKKLISANGQPTHTPHTLALKDNNKLVEDLATISTQLAAKFLFSTCLRTKKTLRGPAMEWYDVLSLHLRVSESIRHWFTTKVLLAHPHRFSEYLLECPSADVRAAFSKIIIFLAHYALQEGSQLEVQQSYNLLPFLTAHGSEPSVPNLSFYLIHLLRKEVSDYSRNLGQYFSLFSMYASLGKAEKLQLLKQNVPELFILVALDEGPGPPIKYQYADLGKLYHVVSLLVRCCDVSSKTMSSMPGNPRVLTNPFVAEDIGEYLIPIQPNVAELVFNKTNYIKKIIEEANSADDTIKLLKFCCWENPHFSSTVLNELLWQIAYSYAYELRPHLDLLLQMLLLEDSWQTHRIHNALKGGNPDDREALFDTIHRNKTHYQKRAYQCIKCLVTLFTSCPLAHQILHETVDLKRKWSSAVTWLNDELERRPYAANTQYGYNNWSPPAQSNETSNGYYLERSHSARITLSRAHELCPPEDNPEDLDEPEMPEDPDSPPEALNDVINEGNRRQRHRIRLGDSANEDSANKWFQGVSVEYKSNETMPRNTMPMGGNPQTHPQACPSSPTQGDNEGSNRNFAWINSNSSHNSSPTKIKPLCTSPKIKPMIVSPLSGAPVSQQQSTSFDSETQHESDKSQQKNIFNENEEN</sequence>
<feature type="compositionally biased region" description="Low complexity" evidence="9">
    <location>
        <begin position="1"/>
        <end position="40"/>
    </location>
</feature>
<keyword evidence="6" id="KW-0833">Ubl conjugation pathway</keyword>
<evidence type="ECO:0000256" key="5">
    <source>
        <dbReference type="ARBA" id="ARBA00022670"/>
    </source>
</evidence>
<evidence type="ECO:0000256" key="9">
    <source>
        <dbReference type="SAM" id="MobiDB-lite"/>
    </source>
</evidence>
<feature type="compositionally biased region" description="Polar residues" evidence="9">
    <location>
        <begin position="2694"/>
        <end position="2705"/>
    </location>
</feature>
<dbReference type="InterPro" id="IPR016024">
    <property type="entry name" value="ARM-type_fold"/>
</dbReference>
<organism evidence="11">
    <name type="scientific">Oppiella nova</name>
    <dbReference type="NCBI Taxonomy" id="334625"/>
    <lineage>
        <taxon>Eukaryota</taxon>
        <taxon>Metazoa</taxon>
        <taxon>Ecdysozoa</taxon>
        <taxon>Arthropoda</taxon>
        <taxon>Chelicerata</taxon>
        <taxon>Arachnida</taxon>
        <taxon>Acari</taxon>
        <taxon>Acariformes</taxon>
        <taxon>Sarcoptiformes</taxon>
        <taxon>Oribatida</taxon>
        <taxon>Brachypylina</taxon>
        <taxon>Oppioidea</taxon>
        <taxon>Oppiidae</taxon>
        <taxon>Oppiella</taxon>
    </lineage>
</organism>
<comment type="similarity">
    <text evidence="2">Belongs to the peptidase C19 family.</text>
</comment>
<proteinExistence type="inferred from homology"/>
<feature type="region of interest" description="Disordered" evidence="9">
    <location>
        <begin position="1067"/>
        <end position="1088"/>
    </location>
</feature>
<evidence type="ECO:0000259" key="10">
    <source>
        <dbReference type="PROSITE" id="PS50235"/>
    </source>
</evidence>
<dbReference type="GO" id="GO:0016477">
    <property type="term" value="P:cell migration"/>
    <property type="evidence" value="ECO:0007669"/>
    <property type="project" value="TreeGrafter"/>
</dbReference>
<feature type="compositionally biased region" description="Basic and acidic residues" evidence="9">
    <location>
        <begin position="2706"/>
        <end position="2715"/>
    </location>
</feature>
<dbReference type="Gene3D" id="3.90.70.10">
    <property type="entry name" value="Cysteine proteinases"/>
    <property type="match status" value="1"/>
</dbReference>
<dbReference type="Proteomes" id="UP000728032">
    <property type="component" value="Unassembled WGS sequence"/>
</dbReference>
<keyword evidence="12" id="KW-1185">Reference proteome</keyword>
<evidence type="ECO:0000256" key="2">
    <source>
        <dbReference type="ARBA" id="ARBA00009085"/>
    </source>
</evidence>
<feature type="region of interest" description="Disordered" evidence="9">
    <location>
        <begin position="2624"/>
        <end position="2726"/>
    </location>
</feature>
<keyword evidence="5" id="KW-0645">Protease</keyword>
<dbReference type="PROSITE" id="PS00972">
    <property type="entry name" value="USP_1"/>
    <property type="match status" value="1"/>
</dbReference>
<dbReference type="InterPro" id="IPR056850">
    <property type="entry name" value="ARM_UBP34_24_USP9X_Y"/>
</dbReference>
<feature type="region of interest" description="Disordered" evidence="9">
    <location>
        <begin position="1"/>
        <end position="119"/>
    </location>
</feature>
<dbReference type="SUPFAM" id="SSF48371">
    <property type="entry name" value="ARM repeat"/>
    <property type="match status" value="2"/>
</dbReference>
<dbReference type="InterPro" id="IPR055176">
    <property type="entry name" value="UBP24/USP9X/USP9Y_UBL"/>
</dbReference>
<evidence type="ECO:0000256" key="6">
    <source>
        <dbReference type="ARBA" id="ARBA00022786"/>
    </source>
</evidence>
<dbReference type="GO" id="GO:0005634">
    <property type="term" value="C:nucleus"/>
    <property type="evidence" value="ECO:0007669"/>
    <property type="project" value="TreeGrafter"/>
</dbReference>
<gene>
    <name evidence="11" type="ORF">ONB1V03_LOCUS4702</name>
</gene>
<dbReference type="Pfam" id="PF22900">
    <property type="entry name" value="UCH_UBL1"/>
    <property type="match status" value="1"/>
</dbReference>
<dbReference type="InterPro" id="IPR028889">
    <property type="entry name" value="USP"/>
</dbReference>
<feature type="compositionally biased region" description="Acidic residues" evidence="9">
    <location>
        <begin position="2559"/>
        <end position="2575"/>
    </location>
</feature>
<dbReference type="PROSITE" id="PS00973">
    <property type="entry name" value="USP_2"/>
    <property type="match status" value="1"/>
</dbReference>
<dbReference type="OrthoDB" id="289038at2759"/>
<dbReference type="InterPro" id="IPR050164">
    <property type="entry name" value="Peptidase_C19"/>
</dbReference>
<dbReference type="InterPro" id="IPR001394">
    <property type="entry name" value="Peptidase_C19_UCH"/>
</dbReference>
<dbReference type="PANTHER" id="PTHR24006">
    <property type="entry name" value="UBIQUITIN CARBOXYL-TERMINAL HYDROLASE"/>
    <property type="match status" value="1"/>
</dbReference>